<keyword evidence="5" id="KW-0479">Metal-binding</keyword>
<evidence type="ECO:0000256" key="8">
    <source>
        <dbReference type="ARBA" id="ARBA00022842"/>
    </source>
</evidence>
<keyword evidence="3" id="KW-0808">Transferase</keyword>
<evidence type="ECO:0000256" key="5">
    <source>
        <dbReference type="ARBA" id="ARBA00022723"/>
    </source>
</evidence>
<dbReference type="InterPro" id="IPR003846">
    <property type="entry name" value="SelO"/>
</dbReference>
<accession>A0A165BLI6</accession>
<evidence type="ECO:0000256" key="3">
    <source>
        <dbReference type="ARBA" id="ARBA00022679"/>
    </source>
</evidence>
<evidence type="ECO:0000256" key="4">
    <source>
        <dbReference type="ARBA" id="ARBA00022695"/>
    </source>
</evidence>
<evidence type="ECO:0000313" key="10">
    <source>
        <dbReference type="EMBL" id="KZV80861.1"/>
    </source>
</evidence>
<evidence type="ECO:0000256" key="7">
    <source>
        <dbReference type="ARBA" id="ARBA00022840"/>
    </source>
</evidence>
<dbReference type="GO" id="GO:0005524">
    <property type="term" value="F:ATP binding"/>
    <property type="evidence" value="ECO:0007669"/>
    <property type="project" value="UniProtKB-KW"/>
</dbReference>
<organism evidence="10 11">
    <name type="scientific">Exidia glandulosa HHB12029</name>
    <dbReference type="NCBI Taxonomy" id="1314781"/>
    <lineage>
        <taxon>Eukaryota</taxon>
        <taxon>Fungi</taxon>
        <taxon>Dikarya</taxon>
        <taxon>Basidiomycota</taxon>
        <taxon>Agaricomycotina</taxon>
        <taxon>Agaricomycetes</taxon>
        <taxon>Auriculariales</taxon>
        <taxon>Exidiaceae</taxon>
        <taxon>Exidia</taxon>
    </lineage>
</organism>
<reference evidence="10 11" key="1">
    <citation type="journal article" date="2016" name="Mol. Biol. Evol.">
        <title>Comparative Genomics of Early-Diverging Mushroom-Forming Fungi Provides Insights into the Origins of Lignocellulose Decay Capabilities.</title>
        <authorList>
            <person name="Nagy L.G."/>
            <person name="Riley R."/>
            <person name="Tritt A."/>
            <person name="Adam C."/>
            <person name="Daum C."/>
            <person name="Floudas D."/>
            <person name="Sun H."/>
            <person name="Yadav J.S."/>
            <person name="Pangilinan J."/>
            <person name="Larsson K.H."/>
            <person name="Matsuura K."/>
            <person name="Barry K."/>
            <person name="Labutti K."/>
            <person name="Kuo R."/>
            <person name="Ohm R.A."/>
            <person name="Bhattacharya S.S."/>
            <person name="Shirouzu T."/>
            <person name="Yoshinaga Y."/>
            <person name="Martin F.M."/>
            <person name="Grigoriev I.V."/>
            <person name="Hibbett D.S."/>
        </authorList>
    </citation>
    <scope>NUCLEOTIDE SEQUENCE [LARGE SCALE GENOMIC DNA]</scope>
    <source>
        <strain evidence="10 11">HHB12029</strain>
    </source>
</reference>
<protein>
    <recommendedName>
        <fullName evidence="9">Selenoprotein O</fullName>
    </recommendedName>
</protein>
<dbReference type="InParanoid" id="A0A165BLI6"/>
<name>A0A165BLI6_EXIGL</name>
<sequence>MRVRAMSKTISSLPLPPSANILTHNLHADPVFPSPKAWFDKLKTTPSLQRRARLLQGPAHFSYVSPAPLPFPYRIVAPDPPQEGDDRGAFVERWLAAQEPLEPVGEAPSTSSVLGKWTSSERTGQRVLLGVAPAGLRDCVPSLDVGDAFEVIGEPSLSDCKVDPEVESKMNAAREELVDVLGAHTVLLSVPPNEPDDAGYAPWSLRYSGHQFGSWAGQLGDGRAISILETPHPEDAGTTYELQLKGAGRTPFSRGADGLAVVRSSIREYLCSEAMHALGIPTTRSLALIGLPDLEVVRETVERACILTRVAPTFIRIGNFQALNPPRDVFVFGGGQQTADYDALRQLGLWVARRVLKLDVEKPWGLELVKECARRNALMLAGWQAYGFMHGVMNTDNISIAGLTIDYGPYAFMDVYDAGHICNHSDEEGRYAFKLQPTMIIFALRKLLDALAPLIGAEEASGTVLEEGWAAKATEEEIKAWREAGLKHQNDVELEIQDVFIAEYKKLMRRRLGLASARDDDLTNVIDPLLDLMQRHDLDFHATFRALATQIGDASLIDSLDASTLLVSPTQDKPTEQALSDMRAWLATYAARRRDDDTGAASMLAANPRFVLRQWVLEEVIKRVNDDALSGRRVLAKVLKMSENPFEAWGGEGKSDAELTDEEKEERKMCGLGGKEMLGFQCSCSS</sequence>
<dbReference type="GO" id="GO:0005739">
    <property type="term" value="C:mitochondrion"/>
    <property type="evidence" value="ECO:0007669"/>
    <property type="project" value="TreeGrafter"/>
</dbReference>
<dbReference type="EMBL" id="KV426441">
    <property type="protein sequence ID" value="KZV80861.1"/>
    <property type="molecule type" value="Genomic_DNA"/>
</dbReference>
<dbReference type="FunCoup" id="A0A165BLI6">
    <property type="interactions" value="57"/>
</dbReference>
<proteinExistence type="inferred from homology"/>
<evidence type="ECO:0000256" key="1">
    <source>
        <dbReference type="ARBA" id="ARBA00001946"/>
    </source>
</evidence>
<evidence type="ECO:0000256" key="2">
    <source>
        <dbReference type="ARBA" id="ARBA00009747"/>
    </source>
</evidence>
<dbReference type="PANTHER" id="PTHR32057:SF14">
    <property type="entry name" value="PROTEIN ADENYLYLTRANSFERASE SELO, MITOCHONDRIAL"/>
    <property type="match status" value="1"/>
</dbReference>
<dbReference type="PANTHER" id="PTHR32057">
    <property type="entry name" value="PROTEIN ADENYLYLTRANSFERASE SELO, MITOCHONDRIAL"/>
    <property type="match status" value="1"/>
</dbReference>
<evidence type="ECO:0000313" key="11">
    <source>
        <dbReference type="Proteomes" id="UP000077266"/>
    </source>
</evidence>
<evidence type="ECO:0000256" key="6">
    <source>
        <dbReference type="ARBA" id="ARBA00022741"/>
    </source>
</evidence>
<dbReference type="Pfam" id="PF02696">
    <property type="entry name" value="SelO"/>
    <property type="match status" value="1"/>
</dbReference>
<comment type="cofactor">
    <cofactor evidence="1">
        <name>Mg(2+)</name>
        <dbReference type="ChEBI" id="CHEBI:18420"/>
    </cofactor>
</comment>
<keyword evidence="7" id="KW-0067">ATP-binding</keyword>
<dbReference type="Proteomes" id="UP000077266">
    <property type="component" value="Unassembled WGS sequence"/>
</dbReference>
<keyword evidence="11" id="KW-1185">Reference proteome</keyword>
<keyword evidence="6" id="KW-0547">Nucleotide-binding</keyword>
<dbReference type="GO" id="GO:0070733">
    <property type="term" value="F:AMPylase activity"/>
    <property type="evidence" value="ECO:0007669"/>
    <property type="project" value="TreeGrafter"/>
</dbReference>
<dbReference type="GO" id="GO:0046872">
    <property type="term" value="F:metal ion binding"/>
    <property type="evidence" value="ECO:0007669"/>
    <property type="project" value="UniProtKB-KW"/>
</dbReference>
<dbReference type="STRING" id="1314781.A0A165BLI6"/>
<gene>
    <name evidence="10" type="ORF">EXIGLDRAFT_845173</name>
</gene>
<keyword evidence="4" id="KW-0548">Nucleotidyltransferase</keyword>
<keyword evidence="8" id="KW-0460">Magnesium</keyword>
<comment type="similarity">
    <text evidence="2">Belongs to the SELO family.</text>
</comment>
<evidence type="ECO:0000256" key="9">
    <source>
        <dbReference type="ARBA" id="ARBA00031547"/>
    </source>
</evidence>
<dbReference type="OrthoDB" id="10254721at2759"/>
<dbReference type="AlphaFoldDB" id="A0A165BLI6"/>